<dbReference type="EMBL" id="JAINUG010000002">
    <property type="protein sequence ID" value="KAJ8418415.1"/>
    <property type="molecule type" value="Genomic_DNA"/>
</dbReference>
<protein>
    <submittedName>
        <fullName evidence="1">Uncharacterized protein</fullName>
    </submittedName>
</protein>
<dbReference type="AlphaFoldDB" id="A0AAD7TCG1"/>
<proteinExistence type="predicted"/>
<name>A0AAD7TCG1_9TELE</name>
<evidence type="ECO:0000313" key="1">
    <source>
        <dbReference type="EMBL" id="KAJ8418415.1"/>
    </source>
</evidence>
<sequence>MVWYTSSTGKKKYMAPPLAIETWGMLVWDARRVEKRSLEKGLSRGIPRAAGRNGNIPRVLGGTAPSLCKHLVVIYCLNGSPPRGPAPVSHLRGVPFCRLIPEVGWGPLVKVSPWRLPPSPHSVGDRASLDLIYAVYLRGGPSGTWENS</sequence>
<dbReference type="Proteomes" id="UP001221898">
    <property type="component" value="Unassembled WGS sequence"/>
</dbReference>
<evidence type="ECO:0000313" key="2">
    <source>
        <dbReference type="Proteomes" id="UP001221898"/>
    </source>
</evidence>
<reference evidence="1" key="1">
    <citation type="journal article" date="2023" name="Science">
        <title>Genome structures resolve the early diversification of teleost fishes.</title>
        <authorList>
            <person name="Parey E."/>
            <person name="Louis A."/>
            <person name="Montfort J."/>
            <person name="Bouchez O."/>
            <person name="Roques C."/>
            <person name="Iampietro C."/>
            <person name="Lluch J."/>
            <person name="Castinel A."/>
            <person name="Donnadieu C."/>
            <person name="Desvignes T."/>
            <person name="Floi Bucao C."/>
            <person name="Jouanno E."/>
            <person name="Wen M."/>
            <person name="Mejri S."/>
            <person name="Dirks R."/>
            <person name="Jansen H."/>
            <person name="Henkel C."/>
            <person name="Chen W.J."/>
            <person name="Zahm M."/>
            <person name="Cabau C."/>
            <person name="Klopp C."/>
            <person name="Thompson A.W."/>
            <person name="Robinson-Rechavi M."/>
            <person name="Braasch I."/>
            <person name="Lecointre G."/>
            <person name="Bobe J."/>
            <person name="Postlethwait J.H."/>
            <person name="Berthelot C."/>
            <person name="Roest Crollius H."/>
            <person name="Guiguen Y."/>
        </authorList>
    </citation>
    <scope>NUCLEOTIDE SEQUENCE</scope>
    <source>
        <strain evidence="1">NC1722</strain>
    </source>
</reference>
<organism evidence="1 2">
    <name type="scientific">Aldrovandia affinis</name>
    <dbReference type="NCBI Taxonomy" id="143900"/>
    <lineage>
        <taxon>Eukaryota</taxon>
        <taxon>Metazoa</taxon>
        <taxon>Chordata</taxon>
        <taxon>Craniata</taxon>
        <taxon>Vertebrata</taxon>
        <taxon>Euteleostomi</taxon>
        <taxon>Actinopterygii</taxon>
        <taxon>Neopterygii</taxon>
        <taxon>Teleostei</taxon>
        <taxon>Notacanthiformes</taxon>
        <taxon>Halosauridae</taxon>
        <taxon>Aldrovandia</taxon>
    </lineage>
</organism>
<accession>A0AAD7TCG1</accession>
<gene>
    <name evidence="1" type="ORF">AAFF_G00141240</name>
</gene>
<comment type="caution">
    <text evidence="1">The sequence shown here is derived from an EMBL/GenBank/DDBJ whole genome shotgun (WGS) entry which is preliminary data.</text>
</comment>
<keyword evidence="2" id="KW-1185">Reference proteome</keyword>